<feature type="compositionally biased region" description="Basic residues" evidence="14">
    <location>
        <begin position="87"/>
        <end position="104"/>
    </location>
</feature>
<feature type="transmembrane region" description="Helical" evidence="13">
    <location>
        <begin position="753"/>
        <end position="771"/>
    </location>
</feature>
<dbReference type="InterPro" id="IPR017850">
    <property type="entry name" value="Alkaline_phosphatase_core_sf"/>
</dbReference>
<evidence type="ECO:0000313" key="18">
    <source>
        <dbReference type="Proteomes" id="UP000596276"/>
    </source>
</evidence>
<feature type="transmembrane region" description="Helical" evidence="13">
    <location>
        <begin position="726"/>
        <end position="747"/>
    </location>
</feature>
<dbReference type="InterPro" id="IPR045687">
    <property type="entry name" value="PIGG/GPI7_C"/>
</dbReference>
<comment type="similarity">
    <text evidence="3 13">Belongs to the PIGG/PIGN/PIGO family. PIGG subfamily.</text>
</comment>
<feature type="transmembrane region" description="Helical" evidence="13">
    <location>
        <begin position="696"/>
        <end position="714"/>
    </location>
</feature>
<dbReference type="Pfam" id="PF19316">
    <property type="entry name" value="PIGO_PIGG"/>
    <property type="match status" value="1"/>
</dbReference>
<evidence type="ECO:0000256" key="2">
    <source>
        <dbReference type="ARBA" id="ARBA00004687"/>
    </source>
</evidence>
<dbReference type="GO" id="GO:0005789">
    <property type="term" value="C:endoplasmic reticulum membrane"/>
    <property type="evidence" value="ECO:0007669"/>
    <property type="project" value="UniProtKB-SubCell"/>
</dbReference>
<evidence type="ECO:0000256" key="7">
    <source>
        <dbReference type="ARBA" id="ARBA00022692"/>
    </source>
</evidence>
<feature type="transmembrane region" description="Helical" evidence="13">
    <location>
        <begin position="906"/>
        <end position="926"/>
    </location>
</feature>
<evidence type="ECO:0000256" key="12">
    <source>
        <dbReference type="ARBA" id="ARBA00056729"/>
    </source>
</evidence>
<feature type="compositionally biased region" description="Basic and acidic residues" evidence="14">
    <location>
        <begin position="47"/>
        <end position="57"/>
    </location>
</feature>
<feature type="transmembrane region" description="Helical" evidence="13">
    <location>
        <begin position="990"/>
        <end position="1009"/>
    </location>
</feature>
<keyword evidence="11" id="KW-0325">Glycoprotein</keyword>
<feature type="region of interest" description="Disordered" evidence="14">
    <location>
        <begin position="76"/>
        <end position="116"/>
    </location>
</feature>
<evidence type="ECO:0000256" key="8">
    <source>
        <dbReference type="ARBA" id="ARBA00022824"/>
    </source>
</evidence>
<evidence type="ECO:0000259" key="15">
    <source>
        <dbReference type="Pfam" id="PF10338"/>
    </source>
</evidence>
<dbReference type="UniPathway" id="UPA00196"/>
<evidence type="ECO:0000256" key="5">
    <source>
        <dbReference type="ARBA" id="ARBA00022502"/>
    </source>
</evidence>
<dbReference type="InterPro" id="IPR002591">
    <property type="entry name" value="Phosphodiest/P_Trfase"/>
</dbReference>
<feature type="transmembrane region" description="Helical" evidence="13">
    <location>
        <begin position="1066"/>
        <end position="1087"/>
    </location>
</feature>
<feature type="transmembrane region" description="Helical" evidence="13">
    <location>
        <begin position="1099"/>
        <end position="1117"/>
    </location>
</feature>
<dbReference type="Gene3D" id="3.40.720.10">
    <property type="entry name" value="Alkaline Phosphatase, subunit A"/>
    <property type="match status" value="1"/>
</dbReference>
<keyword evidence="6 13" id="KW-0808">Transferase</keyword>
<evidence type="ECO:0000256" key="6">
    <source>
        <dbReference type="ARBA" id="ARBA00022679"/>
    </source>
</evidence>
<dbReference type="GO" id="GO:0006506">
    <property type="term" value="P:GPI anchor biosynthetic process"/>
    <property type="evidence" value="ECO:0007669"/>
    <property type="project" value="UniProtKB-UniPathway"/>
</dbReference>
<dbReference type="VEuPathDB" id="FungiDB:AFLA_004498"/>
<keyword evidence="5 13" id="KW-0337">GPI-anchor biosynthesis</keyword>
<proteinExistence type="inferred from homology"/>
<name>A0A7U2MIJ2_ASPFN</name>
<evidence type="ECO:0000256" key="4">
    <source>
        <dbReference type="ARBA" id="ARBA00020830"/>
    </source>
</evidence>
<keyword evidence="18" id="KW-1185">Reference proteome</keyword>
<comment type="pathway">
    <text evidence="2 13">Glycolipid biosynthesis; glycosylphosphatidylinositol-anchor biosynthesis.</text>
</comment>
<evidence type="ECO:0000313" key="17">
    <source>
        <dbReference type="EMBL" id="QRD84318.1"/>
    </source>
</evidence>
<dbReference type="EMBL" id="CP044621">
    <property type="protein sequence ID" value="QRD84318.1"/>
    <property type="molecule type" value="Genomic_DNA"/>
</dbReference>
<evidence type="ECO:0000256" key="9">
    <source>
        <dbReference type="ARBA" id="ARBA00022989"/>
    </source>
</evidence>
<dbReference type="SUPFAM" id="SSF53649">
    <property type="entry name" value="Alkaline phosphatase-like"/>
    <property type="match status" value="1"/>
</dbReference>
<gene>
    <name evidence="17" type="ORF">F9C07_2093600</name>
</gene>
<dbReference type="Pfam" id="PF10338">
    <property type="entry name" value="YBL028C_N"/>
    <property type="match status" value="1"/>
</dbReference>
<protein>
    <recommendedName>
        <fullName evidence="4 13">GPI ethanolamine phosphate transferase 2</fullName>
    </recommendedName>
</protein>
<dbReference type="Proteomes" id="UP000596276">
    <property type="component" value="Chromosome 5"/>
</dbReference>
<keyword evidence="10 13" id="KW-0472">Membrane</keyword>
<dbReference type="Pfam" id="PF01663">
    <property type="entry name" value="Phosphodiest"/>
    <property type="match status" value="1"/>
</dbReference>
<reference evidence="18" key="1">
    <citation type="journal article" date="2021" name="G3 (Bethesda)">
        <title>Chromosome assembled and annotated genome sequence of Aspergillus flavus NRRL 3357.</title>
        <authorList>
            <person name="Skerker J.M."/>
            <person name="Pianalto K.M."/>
            <person name="Mondo S.J."/>
            <person name="Yang K."/>
            <person name="Arkin A.P."/>
            <person name="Keller N.P."/>
            <person name="Grigoriev I.V."/>
            <person name="Louise Glass N.L."/>
        </authorList>
    </citation>
    <scope>NUCLEOTIDE SEQUENCE [LARGE SCALE GENOMIC DNA]</scope>
    <source>
        <strain evidence="18">ATCC 200026 / FGSC A1120 / IAM 13836 / NRRL 3357 / JCM 12722 / SRRC 167</strain>
    </source>
</reference>
<dbReference type="FunFam" id="3.40.720.10:FF:000045">
    <property type="entry name" value="GPI ethanolamine phosphate transferase 2"/>
    <property type="match status" value="1"/>
</dbReference>
<dbReference type="CDD" id="cd16024">
    <property type="entry name" value="GPI_EPT_2"/>
    <property type="match status" value="1"/>
</dbReference>
<feature type="transmembrane region" description="Helical" evidence="13">
    <location>
        <begin position="1021"/>
        <end position="1045"/>
    </location>
</feature>
<evidence type="ECO:0000259" key="16">
    <source>
        <dbReference type="Pfam" id="PF19316"/>
    </source>
</evidence>
<keyword evidence="8 13" id="KW-0256">Endoplasmic reticulum</keyword>
<dbReference type="AlphaFoldDB" id="A0A7U2MIJ2"/>
<comment type="subcellular location">
    <subcellularLocation>
        <location evidence="1 13">Endoplasmic reticulum membrane</location>
        <topology evidence="1 13">Multi-pass membrane protein</topology>
    </subcellularLocation>
</comment>
<evidence type="ECO:0000256" key="11">
    <source>
        <dbReference type="ARBA" id="ARBA00023180"/>
    </source>
</evidence>
<evidence type="ECO:0000256" key="13">
    <source>
        <dbReference type="RuleBase" id="RU367106"/>
    </source>
</evidence>
<evidence type="ECO:0000256" key="1">
    <source>
        <dbReference type="ARBA" id="ARBA00004477"/>
    </source>
</evidence>
<feature type="transmembrane region" description="Helical" evidence="13">
    <location>
        <begin position="261"/>
        <end position="284"/>
    </location>
</feature>
<dbReference type="PANTHER" id="PTHR23072">
    <property type="entry name" value="PHOSPHATIDYLINOSITOL GLYCAN-RELATED"/>
    <property type="match status" value="1"/>
</dbReference>
<dbReference type="VEuPathDB" id="FungiDB:F9C07_2093600"/>
<dbReference type="PANTHER" id="PTHR23072:SF0">
    <property type="entry name" value="GPI ETHANOLAMINE PHOSPHATE TRANSFERASE 2"/>
    <property type="match status" value="1"/>
</dbReference>
<sequence length="1127" mass="125751">MAKSVRASVQKRNRAKLRATVFGPVVDARTERLSAKLQELASQPKPSNEEKPDMELNMKDRQEGTKISQTSEDMDIDNGTIKTTQGRSHKGGRIHKRHSNRKNRSSIVFRPHQSKNKKGLKRRLAFGVIYNIISLWDPSNSGEIFLPPSRGQLRLESPPSLCSLCCSVVQEAFYRMTDEPPQTEGGVLVIGSFVYSSPIEVGIPPFEVDTICLIFSVTLTVYQTRTCQLGYGICQHNLLEIAPACGRSHREIAMKVARSKWTILIANILVPISILVFSSGFFPYKTLLTGFATHEHTIGGQIPPGVFDKVIFMVVDALRSDFVYSQHSGFLFTQSLIRSGAALPFTAYASAPTVTMPRLKAITTGSVPSFLDVILNIAEADTSSTLMHQDTWLAQLKAKGGKLVMYGDDTWLKLFPGMFHRADGTTSFFVSDFTEVDNNVTRHIPNELLQDDWSAFIMHYLGLDHIGHKAGPNSPYMITKQHEMDSVVSMVYTALEQEKHLKTTLFVLCGDHGMNEAGNHGGSSVGETSPALLFISPKFQRLETRNDSPTEEFSDLQYYHTVEQTDITPTLAGLLGLPIPLNSLGVFIPELLAMWDHGPHRIHMLLENAKQLLGAVKGSFPSYSFEFDLMPVICSSQSLIDIERVQCAWFRVLETLNGSGANHDSEASSEIESALLLFLRNAQKLMSSAASDYDLIRLYVGLSISGFAISLTFFPAKRLLVNFAPAGMFLGFSILSYSTMMFASSYVEEEQQFWYWISMGWVVYLHVKYAGHFHGNSIQKSGPANGHWPFEPSLPWFGAAALAVSYRVLRRWNQTGQKFAAQPDITGSFFPSHQHTLWALVILTYADTCLHLLFDLPASVLWRFISCMVTLAAFLFKLSLAASDSPELLGNSFLQPVAMLTDGMHLLYHARMVLCGISLLMIYSLYAGKARETTHKGRGKKGPPSTIFHETLTLFLLMQSKVTNIPAFLVFRVQITILASMRLSTVEQTITSLLMQYVTFYAFGGSNAISSVDISNAYNGIGTYSVFIVGALTFISNWAAPIWWVSASRLLRSSQNREEKEAHVTILTLHMATILMSVMAACTTLRTHLFIWTVFSPKYLYTIAWAMINHIVVNVLGEIDWRLFMKR</sequence>
<feature type="domain" description="DUF2423" evidence="15">
    <location>
        <begin position="1"/>
        <end position="44"/>
    </location>
</feature>
<comment type="function">
    <text evidence="12 13">Ethanolamine phosphate transferase involved in glycosylphosphatidylinositol-anchor biosynthesis. Transfers ethanolamine phosphate to the GPI second mannose.</text>
</comment>
<organism evidence="17 18">
    <name type="scientific">Aspergillus flavus (strain ATCC 200026 / FGSC A1120 / IAM 13836 / NRRL 3357 / JCM 12722 / SRRC 167)</name>
    <dbReference type="NCBI Taxonomy" id="332952"/>
    <lineage>
        <taxon>Eukaryota</taxon>
        <taxon>Fungi</taxon>
        <taxon>Dikarya</taxon>
        <taxon>Ascomycota</taxon>
        <taxon>Pezizomycotina</taxon>
        <taxon>Eurotiomycetes</taxon>
        <taxon>Eurotiomycetidae</taxon>
        <taxon>Eurotiales</taxon>
        <taxon>Aspergillaceae</taxon>
        <taxon>Aspergillus</taxon>
        <taxon>Aspergillus subgen. Circumdati</taxon>
    </lineage>
</organism>
<accession>A0A7U2MIJ2</accession>
<feature type="domain" description="GPI ethanolamine phosphate transferase 2 C-terminal" evidence="16">
    <location>
        <begin position="690"/>
        <end position="1118"/>
    </location>
</feature>
<keyword evidence="7 13" id="KW-0812">Transmembrane</keyword>
<feature type="transmembrane region" description="Helical" evidence="13">
    <location>
        <begin position="861"/>
        <end position="882"/>
    </location>
</feature>
<evidence type="ECO:0000256" key="10">
    <source>
        <dbReference type="ARBA" id="ARBA00023136"/>
    </source>
</evidence>
<feature type="region of interest" description="Disordered" evidence="14">
    <location>
        <begin position="36"/>
        <end position="57"/>
    </location>
</feature>
<evidence type="ECO:0000256" key="3">
    <source>
        <dbReference type="ARBA" id="ARBA00005315"/>
    </source>
</evidence>
<keyword evidence="9 13" id="KW-1133">Transmembrane helix</keyword>
<evidence type="ECO:0000256" key="14">
    <source>
        <dbReference type="SAM" id="MobiDB-lite"/>
    </source>
</evidence>
<dbReference type="InterPro" id="IPR039527">
    <property type="entry name" value="PIGG/GPI7"/>
</dbReference>
<dbReference type="GO" id="GO:0051267">
    <property type="term" value="F:CP2 mannose-ethanolamine phosphotransferase activity"/>
    <property type="evidence" value="ECO:0007669"/>
    <property type="project" value="TreeGrafter"/>
</dbReference>
<dbReference type="InterPro" id="IPR037674">
    <property type="entry name" value="PIG-G_N"/>
</dbReference>
<dbReference type="InterPro" id="IPR019434">
    <property type="entry name" value="DUF2423"/>
</dbReference>